<sequence length="176" mass="18385">MTYFVLFLGVGFVLGGLAVASNPSPHYGVVGLVVGSVSGCGWLLSLGVSFVSLVLFVVYLGGMLVVFLYSVALAADPFPEAWGDWRVVGYSVGLVFVLVVGLVVGGVVECLGFVVDTVDGGGSFFVRLDFTGVSLFYSWGVGMFLVAGWGLLLTLFVVLEVVRGLSRGAIRAVMGI</sequence>
<evidence type="ECO:0000256" key="18">
    <source>
        <dbReference type="SAM" id="SignalP"/>
    </source>
</evidence>
<dbReference type="Pfam" id="PF00499">
    <property type="entry name" value="Oxidored_q3"/>
    <property type="match status" value="1"/>
</dbReference>
<keyword evidence="10 17" id="KW-0249">Electron transport</keyword>
<dbReference type="EMBL" id="MF155890">
    <property type="protein sequence ID" value="ATN41090.1"/>
    <property type="molecule type" value="Genomic_DNA"/>
</dbReference>
<keyword evidence="18" id="KW-0732">Signal</keyword>
<evidence type="ECO:0000256" key="3">
    <source>
        <dbReference type="ARBA" id="ARBA00005698"/>
    </source>
</evidence>
<keyword evidence="11 17" id="KW-1133">Transmembrane helix</keyword>
<dbReference type="EC" id="7.1.1.2" evidence="4 17"/>
<comment type="function">
    <text evidence="1">Core subunit of the mitochondrial membrane respiratory chain NADH dehydrogenase (Complex I) that is believed to belong to the minimal assembly required for catalysis. Complex I functions in the transfer of electrons from NADH to the respiratory chain. The immediate electron acceptor for the enzyme is believed to be ubiquinone.</text>
</comment>
<dbReference type="GO" id="GO:0008137">
    <property type="term" value="F:NADH dehydrogenase (ubiquinone) activity"/>
    <property type="evidence" value="ECO:0007669"/>
    <property type="project" value="UniProtKB-UniRule"/>
</dbReference>
<dbReference type="Gene3D" id="1.20.120.1200">
    <property type="entry name" value="NADH-ubiquinone/plastoquinone oxidoreductase chain 6, subunit NuoJ"/>
    <property type="match status" value="1"/>
</dbReference>
<proteinExistence type="inferred from homology"/>
<evidence type="ECO:0000256" key="5">
    <source>
        <dbReference type="ARBA" id="ARBA00021095"/>
    </source>
</evidence>
<feature type="transmembrane region" description="Helical" evidence="17">
    <location>
        <begin position="87"/>
        <end position="115"/>
    </location>
</feature>
<evidence type="ECO:0000256" key="16">
    <source>
        <dbReference type="ARBA" id="ARBA00049551"/>
    </source>
</evidence>
<comment type="function">
    <text evidence="17">Core subunit of the mitochondrial membrane respiratory chain NADH dehydrogenase (Complex I) which catalyzes electron transfer from NADH through the respiratory chain, using ubiquinone as an electron acceptor. Essential for the catalytic activity and assembly of complex I.</text>
</comment>
<evidence type="ECO:0000256" key="6">
    <source>
        <dbReference type="ARBA" id="ARBA00022448"/>
    </source>
</evidence>
<evidence type="ECO:0000313" key="19">
    <source>
        <dbReference type="EMBL" id="ATN41090.1"/>
    </source>
</evidence>
<evidence type="ECO:0000256" key="1">
    <source>
        <dbReference type="ARBA" id="ARBA00003257"/>
    </source>
</evidence>
<keyword evidence="8 17" id="KW-0812">Transmembrane</keyword>
<comment type="subcellular location">
    <subcellularLocation>
        <location evidence="2 17">Mitochondrion membrane</location>
        <topology evidence="2 17">Multi-pass membrane protein</topology>
    </subcellularLocation>
</comment>
<keyword evidence="6 17" id="KW-0813">Transport</keyword>
<feature type="transmembrane region" description="Helical" evidence="17">
    <location>
        <begin position="135"/>
        <end position="162"/>
    </location>
</feature>
<dbReference type="AlphaFoldDB" id="A0A343L9W9"/>
<geneLocation type="mitochondrion" evidence="19"/>
<feature type="signal peptide" evidence="18">
    <location>
        <begin position="1"/>
        <end position="20"/>
    </location>
</feature>
<accession>A0A343L9W9</accession>
<dbReference type="InterPro" id="IPR001457">
    <property type="entry name" value="NADH_UbQ/plastoQ_OxRdtase_su6"/>
</dbReference>
<dbReference type="InterPro" id="IPR042106">
    <property type="entry name" value="Nuo/plastoQ_OxRdtase_6_NuoJ"/>
</dbReference>
<protein>
    <recommendedName>
        <fullName evidence="5 17">NADH-ubiquinone oxidoreductase chain 6</fullName>
        <ecNumber evidence="4 17">7.1.1.2</ecNumber>
    </recommendedName>
</protein>
<evidence type="ECO:0000256" key="2">
    <source>
        <dbReference type="ARBA" id="ARBA00004225"/>
    </source>
</evidence>
<feature type="chain" id="PRO_5016921865" description="NADH-ubiquinone oxidoreductase chain 6" evidence="18">
    <location>
        <begin position="21"/>
        <end position="176"/>
    </location>
</feature>
<dbReference type="PANTHER" id="PTHR11435:SF1">
    <property type="entry name" value="NADH-UBIQUINONE OXIDOREDUCTASE CHAIN 6"/>
    <property type="match status" value="1"/>
</dbReference>
<evidence type="ECO:0000256" key="14">
    <source>
        <dbReference type="ARBA" id="ARBA00023128"/>
    </source>
</evidence>
<evidence type="ECO:0000256" key="4">
    <source>
        <dbReference type="ARBA" id="ARBA00012944"/>
    </source>
</evidence>
<comment type="catalytic activity">
    <reaction evidence="16 17">
        <text>a ubiquinone + NADH + 5 H(+)(in) = a ubiquinol + NAD(+) + 4 H(+)(out)</text>
        <dbReference type="Rhea" id="RHEA:29091"/>
        <dbReference type="Rhea" id="RHEA-COMP:9565"/>
        <dbReference type="Rhea" id="RHEA-COMP:9566"/>
        <dbReference type="ChEBI" id="CHEBI:15378"/>
        <dbReference type="ChEBI" id="CHEBI:16389"/>
        <dbReference type="ChEBI" id="CHEBI:17976"/>
        <dbReference type="ChEBI" id="CHEBI:57540"/>
        <dbReference type="ChEBI" id="CHEBI:57945"/>
        <dbReference type="EC" id="7.1.1.2"/>
    </reaction>
</comment>
<dbReference type="GO" id="GO:0031966">
    <property type="term" value="C:mitochondrial membrane"/>
    <property type="evidence" value="ECO:0007669"/>
    <property type="project" value="UniProtKB-SubCell"/>
</dbReference>
<dbReference type="PANTHER" id="PTHR11435">
    <property type="entry name" value="NADH UBIQUINONE OXIDOREDUCTASE SUBUNIT ND6"/>
    <property type="match status" value="1"/>
</dbReference>
<evidence type="ECO:0000256" key="8">
    <source>
        <dbReference type="ARBA" id="ARBA00022692"/>
    </source>
</evidence>
<evidence type="ECO:0000256" key="7">
    <source>
        <dbReference type="ARBA" id="ARBA00022660"/>
    </source>
</evidence>
<keyword evidence="9 17" id="KW-1278">Translocase</keyword>
<comment type="similarity">
    <text evidence="3 17">Belongs to the complex I subunit 6 family.</text>
</comment>
<gene>
    <name evidence="19" type="primary">ND6</name>
</gene>
<evidence type="ECO:0000256" key="10">
    <source>
        <dbReference type="ARBA" id="ARBA00022982"/>
    </source>
</evidence>
<keyword evidence="7 17" id="KW-0679">Respiratory chain</keyword>
<dbReference type="InterPro" id="IPR050269">
    <property type="entry name" value="ComplexI_Subunit6"/>
</dbReference>
<feature type="transmembrane region" description="Helical" evidence="17">
    <location>
        <begin position="44"/>
        <end position="75"/>
    </location>
</feature>
<evidence type="ECO:0000256" key="9">
    <source>
        <dbReference type="ARBA" id="ARBA00022967"/>
    </source>
</evidence>
<evidence type="ECO:0000256" key="11">
    <source>
        <dbReference type="ARBA" id="ARBA00022989"/>
    </source>
</evidence>
<keyword evidence="14 17" id="KW-0496">Mitochondrion</keyword>
<organism evidence="19">
    <name type="scientific">Glaucidium brodiei</name>
    <name type="common">collared owlet</name>
    <dbReference type="NCBI Taxonomy" id="1463977"/>
    <lineage>
        <taxon>Eukaryota</taxon>
        <taxon>Metazoa</taxon>
        <taxon>Chordata</taxon>
        <taxon>Craniata</taxon>
        <taxon>Vertebrata</taxon>
        <taxon>Euteleostomi</taxon>
        <taxon>Archelosauria</taxon>
        <taxon>Archosauria</taxon>
        <taxon>Dinosauria</taxon>
        <taxon>Saurischia</taxon>
        <taxon>Theropoda</taxon>
        <taxon>Coelurosauria</taxon>
        <taxon>Aves</taxon>
        <taxon>Neognathae</taxon>
        <taxon>Neoaves</taxon>
        <taxon>Telluraves</taxon>
        <taxon>Strigiformes</taxon>
        <taxon>Strigidae</taxon>
        <taxon>Glaucidium</taxon>
    </lineage>
</organism>
<evidence type="ECO:0000256" key="15">
    <source>
        <dbReference type="ARBA" id="ARBA00023136"/>
    </source>
</evidence>
<keyword evidence="12 17" id="KW-0520">NAD</keyword>
<evidence type="ECO:0000256" key="17">
    <source>
        <dbReference type="RuleBase" id="RU004430"/>
    </source>
</evidence>
<keyword evidence="13 17" id="KW-0830">Ubiquinone</keyword>
<name>A0A343L9W9_9STRI</name>
<keyword evidence="15 17" id="KW-0472">Membrane</keyword>
<reference evidence="19" key="1">
    <citation type="submission" date="2017-05" db="EMBL/GenBank/DDBJ databases">
        <title>The complete mitochondrion of Glaucidium brodiei.</title>
        <authorList>
            <person name="Liu G."/>
        </authorList>
    </citation>
    <scope>NUCLEOTIDE SEQUENCE</scope>
</reference>
<evidence type="ECO:0000256" key="13">
    <source>
        <dbReference type="ARBA" id="ARBA00023075"/>
    </source>
</evidence>
<evidence type="ECO:0000256" key="12">
    <source>
        <dbReference type="ARBA" id="ARBA00023027"/>
    </source>
</evidence>